<feature type="compositionally biased region" description="Basic and acidic residues" evidence="1">
    <location>
        <begin position="16"/>
        <end position="31"/>
    </location>
</feature>
<dbReference type="RefSeq" id="WP_264851475.1">
    <property type="nucleotide sequence ID" value="NZ_BRXR01000001.1"/>
</dbReference>
<sequence>MTNIKGSSKRNRKDNKKNDINRPTKHMENKKTPPRYENFDGVPME</sequence>
<dbReference type="EMBL" id="BRXR01000001">
    <property type="protein sequence ID" value="GLC32166.1"/>
    <property type="molecule type" value="Genomic_DNA"/>
</dbReference>
<organism evidence="2 3">
    <name type="scientific">Clostridium omnivorum</name>
    <dbReference type="NCBI Taxonomy" id="1604902"/>
    <lineage>
        <taxon>Bacteria</taxon>
        <taxon>Bacillati</taxon>
        <taxon>Bacillota</taxon>
        <taxon>Clostridia</taxon>
        <taxon>Eubacteriales</taxon>
        <taxon>Clostridiaceae</taxon>
        <taxon>Clostridium</taxon>
    </lineage>
</organism>
<accession>A0ABQ5NAP7</accession>
<evidence type="ECO:0000313" key="3">
    <source>
        <dbReference type="Proteomes" id="UP001208567"/>
    </source>
</evidence>
<evidence type="ECO:0000256" key="1">
    <source>
        <dbReference type="SAM" id="MobiDB-lite"/>
    </source>
</evidence>
<feature type="region of interest" description="Disordered" evidence="1">
    <location>
        <begin position="1"/>
        <end position="45"/>
    </location>
</feature>
<evidence type="ECO:0000313" key="2">
    <source>
        <dbReference type="EMBL" id="GLC32166.1"/>
    </source>
</evidence>
<protein>
    <submittedName>
        <fullName evidence="2">Uncharacterized protein</fullName>
    </submittedName>
</protein>
<gene>
    <name evidence="2" type="ORF">bsdE14_35760</name>
</gene>
<dbReference type="Proteomes" id="UP001208567">
    <property type="component" value="Unassembled WGS sequence"/>
</dbReference>
<keyword evidence="3" id="KW-1185">Reference proteome</keyword>
<name>A0ABQ5NAP7_9CLOT</name>
<proteinExistence type="predicted"/>
<comment type="caution">
    <text evidence="2">The sequence shown here is derived from an EMBL/GenBank/DDBJ whole genome shotgun (WGS) entry which is preliminary data.</text>
</comment>
<reference evidence="2 3" key="1">
    <citation type="journal article" date="2024" name="Int. J. Syst. Evol. Microbiol.">
        <title>Clostridium omnivorum sp. nov., isolated from anoxic soil under the treatment of reductive soil disinfestation.</title>
        <authorList>
            <person name="Ueki A."/>
            <person name="Tonouchi A."/>
            <person name="Kaku N."/>
            <person name="Honma S."/>
            <person name="Ueki K."/>
        </authorList>
    </citation>
    <scope>NUCLEOTIDE SEQUENCE [LARGE SCALE GENOMIC DNA]</scope>
    <source>
        <strain evidence="2 3">E14</strain>
    </source>
</reference>